<dbReference type="AlphaFoldDB" id="A0AAU2VHS4"/>
<dbReference type="EMBL" id="CP108318">
    <property type="protein sequence ID" value="WTW66154.1"/>
    <property type="molecule type" value="Genomic_DNA"/>
</dbReference>
<gene>
    <name evidence="1" type="ORF">OG549_39085</name>
</gene>
<name>A0AAU2VHS4_9ACTN</name>
<protein>
    <submittedName>
        <fullName evidence="1">Uncharacterized protein</fullName>
    </submittedName>
</protein>
<reference evidence="1" key="1">
    <citation type="submission" date="2022-10" db="EMBL/GenBank/DDBJ databases">
        <title>The complete genomes of actinobacterial strains from the NBC collection.</title>
        <authorList>
            <person name="Joergensen T.S."/>
            <person name="Alvarez Arevalo M."/>
            <person name="Sterndorff E.B."/>
            <person name="Faurdal D."/>
            <person name="Vuksanovic O."/>
            <person name="Mourched A.-S."/>
            <person name="Charusanti P."/>
            <person name="Shaw S."/>
            <person name="Blin K."/>
            <person name="Weber T."/>
        </authorList>
    </citation>
    <scope>NUCLEOTIDE SEQUENCE</scope>
    <source>
        <strain evidence="1">NBC_00003</strain>
    </source>
</reference>
<proteinExistence type="predicted"/>
<organism evidence="1">
    <name type="scientific">Streptomyces sp. NBC_00003</name>
    <dbReference type="NCBI Taxonomy" id="2903608"/>
    <lineage>
        <taxon>Bacteria</taxon>
        <taxon>Bacillati</taxon>
        <taxon>Actinomycetota</taxon>
        <taxon>Actinomycetes</taxon>
        <taxon>Kitasatosporales</taxon>
        <taxon>Streptomycetaceae</taxon>
        <taxon>Streptomyces</taxon>
    </lineage>
</organism>
<evidence type="ECO:0000313" key="1">
    <source>
        <dbReference type="EMBL" id="WTW66154.1"/>
    </source>
</evidence>
<sequence>MLADCALGELQAGLSEAAVSTLLEAEELAPEEIRCRPRTQTTVENLRLLGAVRRRPVA</sequence>
<accession>A0AAU2VHS4</accession>